<evidence type="ECO:0000256" key="1">
    <source>
        <dbReference type="ARBA" id="ARBA00004418"/>
    </source>
</evidence>
<dbReference type="SUPFAM" id="SSF53850">
    <property type="entry name" value="Periplasmic binding protein-like II"/>
    <property type="match status" value="1"/>
</dbReference>
<keyword evidence="6" id="KW-1185">Reference proteome</keyword>
<reference evidence="5 6" key="1">
    <citation type="submission" date="2023-07" db="EMBL/GenBank/DDBJ databases">
        <title>Genomic Encyclopedia of Type Strains, Phase IV (KMG-IV): sequencing the most valuable type-strain genomes for metagenomic binning, comparative biology and taxonomic classification.</title>
        <authorList>
            <person name="Goeker M."/>
        </authorList>
    </citation>
    <scope>NUCLEOTIDE SEQUENCE [LARGE SCALE GENOMIC DNA]</scope>
    <source>
        <strain evidence="5 6">DSM 5896</strain>
    </source>
</reference>
<name>A0ABU0FAG3_9HYPH</name>
<keyword evidence="3 4" id="KW-0732">Signal</keyword>
<dbReference type="InterPro" id="IPR006311">
    <property type="entry name" value="TAT_signal"/>
</dbReference>
<feature type="chain" id="PRO_5047257500" evidence="4">
    <location>
        <begin position="39"/>
        <end position="356"/>
    </location>
</feature>
<comment type="similarity">
    <text evidence="2">Belongs to the bacterial solute-binding protein SsuA/TauA family.</text>
</comment>
<accession>A0ABU0FAG3</accession>
<gene>
    <name evidence="5" type="ORF">J3R73_001328</name>
</gene>
<evidence type="ECO:0000313" key="6">
    <source>
        <dbReference type="Proteomes" id="UP001237448"/>
    </source>
</evidence>
<dbReference type="EMBL" id="JAUSVK010000001">
    <property type="protein sequence ID" value="MDQ0391536.1"/>
    <property type="molecule type" value="Genomic_DNA"/>
</dbReference>
<dbReference type="Proteomes" id="UP001237448">
    <property type="component" value="Unassembled WGS sequence"/>
</dbReference>
<evidence type="ECO:0000313" key="5">
    <source>
        <dbReference type="EMBL" id="MDQ0391536.1"/>
    </source>
</evidence>
<organism evidence="5 6">
    <name type="scientific">Labrys monachus</name>
    <dbReference type="NCBI Taxonomy" id="217067"/>
    <lineage>
        <taxon>Bacteria</taxon>
        <taxon>Pseudomonadati</taxon>
        <taxon>Pseudomonadota</taxon>
        <taxon>Alphaproteobacteria</taxon>
        <taxon>Hyphomicrobiales</taxon>
        <taxon>Xanthobacteraceae</taxon>
        <taxon>Labrys</taxon>
    </lineage>
</organism>
<dbReference type="RefSeq" id="WP_307424017.1">
    <property type="nucleotide sequence ID" value="NZ_JAUSVK010000001.1"/>
</dbReference>
<dbReference type="PANTHER" id="PTHR30024">
    <property type="entry name" value="ALIPHATIC SULFONATES-BINDING PROTEIN-RELATED"/>
    <property type="match status" value="1"/>
</dbReference>
<dbReference type="PROSITE" id="PS51318">
    <property type="entry name" value="TAT"/>
    <property type="match status" value="1"/>
</dbReference>
<comment type="subcellular location">
    <subcellularLocation>
        <location evidence="1">Periplasm</location>
    </subcellularLocation>
</comment>
<dbReference type="PANTHER" id="PTHR30024:SF47">
    <property type="entry name" value="TAURINE-BINDING PERIPLASMIC PROTEIN"/>
    <property type="match status" value="1"/>
</dbReference>
<feature type="signal peptide" evidence="4">
    <location>
        <begin position="1"/>
        <end position="38"/>
    </location>
</feature>
<evidence type="ECO:0000256" key="4">
    <source>
        <dbReference type="SAM" id="SignalP"/>
    </source>
</evidence>
<evidence type="ECO:0000256" key="3">
    <source>
        <dbReference type="ARBA" id="ARBA00022729"/>
    </source>
</evidence>
<sequence>MTNAKTTKRRRAPRRTTGLAAAALGLAALAATATAGMAADAPDLVVTYWQQSTPSPETILATQPELQKTIPANLTYHAITSGPAALAAMKAGSYDFVGGVGNPPVLAAIANRTDMKIVWAQYYDFAGLAVRSDIAVPDGLVGKQVGEQIGSSEAFSFYGWLKNRNLLGKVKLVNLTPPAMMAAYKSGAIAGGWVSQPWPSEMAADKGKLVATSADMAKEGYPGVNVVVAKASLVKAHPEIVQAYVCAMQKTADMVAGPGSTDVLNKAGAYSGGEPNSDDVIKLGKAWPYWPIADQTGPNGMGTVADPGSGLVAKVLYQTGQWMKEQGTIANPPDEKAIAAAIDPTFAQGVVDGHCK</sequence>
<proteinExistence type="inferred from homology"/>
<dbReference type="Gene3D" id="3.40.190.10">
    <property type="entry name" value="Periplasmic binding protein-like II"/>
    <property type="match status" value="2"/>
</dbReference>
<comment type="caution">
    <text evidence="5">The sequence shown here is derived from an EMBL/GenBank/DDBJ whole genome shotgun (WGS) entry which is preliminary data.</text>
</comment>
<dbReference type="Pfam" id="PF13379">
    <property type="entry name" value="NMT1_2"/>
    <property type="match status" value="1"/>
</dbReference>
<protein>
    <submittedName>
        <fullName evidence="5">ABC-type taurine transport system substrate-binding protein</fullName>
    </submittedName>
</protein>
<evidence type="ECO:0000256" key="2">
    <source>
        <dbReference type="ARBA" id="ARBA00010742"/>
    </source>
</evidence>